<reference evidence="1" key="1">
    <citation type="submission" date="2019-08" db="EMBL/GenBank/DDBJ databases">
        <title>The improved chromosome-level genome for the pearl oyster Pinctada fucata martensii using PacBio sequencing and Hi-C.</title>
        <authorList>
            <person name="Zheng Z."/>
        </authorList>
    </citation>
    <scope>NUCLEOTIDE SEQUENCE</scope>
    <source>
        <strain evidence="1">ZZ-2019</strain>
        <tissue evidence="1">Adductor muscle</tissue>
    </source>
</reference>
<accession>A0AA88YMB8</accession>
<evidence type="ECO:0000313" key="1">
    <source>
        <dbReference type="EMBL" id="KAK3099850.1"/>
    </source>
</evidence>
<dbReference type="AlphaFoldDB" id="A0AA88YMB8"/>
<dbReference type="PANTHER" id="PTHR14187:SF5">
    <property type="entry name" value="HEAT SHOCK 70 KDA PROTEIN 12A"/>
    <property type="match status" value="1"/>
</dbReference>
<dbReference type="PANTHER" id="PTHR14187">
    <property type="entry name" value="ALPHA KINASE/ELONGATION FACTOR 2 KINASE"/>
    <property type="match status" value="1"/>
</dbReference>
<organism evidence="1 2">
    <name type="scientific">Pinctada imbricata</name>
    <name type="common">Atlantic pearl-oyster</name>
    <name type="synonym">Pinctada martensii</name>
    <dbReference type="NCBI Taxonomy" id="66713"/>
    <lineage>
        <taxon>Eukaryota</taxon>
        <taxon>Metazoa</taxon>
        <taxon>Spiralia</taxon>
        <taxon>Lophotrochozoa</taxon>
        <taxon>Mollusca</taxon>
        <taxon>Bivalvia</taxon>
        <taxon>Autobranchia</taxon>
        <taxon>Pteriomorphia</taxon>
        <taxon>Pterioida</taxon>
        <taxon>Pterioidea</taxon>
        <taxon>Pteriidae</taxon>
        <taxon>Pinctada</taxon>
    </lineage>
</organism>
<dbReference type="SUPFAM" id="SSF53067">
    <property type="entry name" value="Actin-like ATPase domain"/>
    <property type="match status" value="2"/>
</dbReference>
<proteinExistence type="predicted"/>
<gene>
    <name evidence="1" type="ORF">FSP39_010738</name>
</gene>
<sequence length="636" mass="72066">MLLGPKHLEETITKQTNKFWKDVLNSWLKIYRLENARTLNLSLTPVWYNDEIKGIKHNKLVVAAIDFGTHGSGFALCTRDVYKKDPTKIYCHTWNSGTTITYKAPTSVLLKPEGTLHSFGYDAEREYNDLDSDDDRKKHYLFRQFKMKLFNDPTLSERTMLKDITDKQKPAVDVFAAVIRYFKETLQKRVELQGNDFGFNYDDVYWVITVPAIWNLKAKQFMRIAATKAGLKDNQLSLALEPEAASLYCRRVPVQIVTLSDGAKQIASLPEGSKYLVLDLGGGTIDITAHEVAKDGGLRELHQACGGYWGGTRVNEEFTKFLTRLVGGDVIHKMKDESPGEWLDLLNEFEMKKCNFVSGDRDKVTIRVPVSLIEGYREITDCELSDAIPQGPFAKKIHLRSDKLSISAQMFEEFFQESIDNVVKYIRDLLDKPKVKGVGSMLAVGGYSESPLMINALKKNFPNVRVVVPATPGLAVLTGAVIYGYEPDIIASRVASYTYGIAKQRIWKEGDPERKKSHMTTRKGLHWCDDVFDKHVEIGRVVKIGEFQEAKDYYPIQGDQKYAILEFYASTEKDPKFIDDPNMELVGLFVFELSERKEGDDGKVLVRIGVGGTELEVEVKEASTGRIFKTYCNFLP</sequence>
<protein>
    <recommendedName>
        <fullName evidence="3">Heat shock 70 kDa protein 12A</fullName>
    </recommendedName>
</protein>
<dbReference type="Gene3D" id="3.90.640.10">
    <property type="entry name" value="Actin, Chain A, domain 4"/>
    <property type="match status" value="1"/>
</dbReference>
<evidence type="ECO:0008006" key="3">
    <source>
        <dbReference type="Google" id="ProtNLM"/>
    </source>
</evidence>
<evidence type="ECO:0000313" key="2">
    <source>
        <dbReference type="Proteomes" id="UP001186944"/>
    </source>
</evidence>
<dbReference type="InterPro" id="IPR043129">
    <property type="entry name" value="ATPase_NBD"/>
</dbReference>
<keyword evidence="2" id="KW-1185">Reference proteome</keyword>
<dbReference type="EMBL" id="VSWD01000006">
    <property type="protein sequence ID" value="KAK3099850.1"/>
    <property type="molecule type" value="Genomic_DNA"/>
</dbReference>
<dbReference type="Gene3D" id="3.30.420.40">
    <property type="match status" value="2"/>
</dbReference>
<dbReference type="Proteomes" id="UP001186944">
    <property type="component" value="Unassembled WGS sequence"/>
</dbReference>
<dbReference type="CDD" id="cd10229">
    <property type="entry name" value="ASKHA_NBD_HSP70_HSPA12"/>
    <property type="match status" value="1"/>
</dbReference>
<name>A0AA88YMB8_PINIB</name>
<comment type="caution">
    <text evidence="1">The sequence shown here is derived from an EMBL/GenBank/DDBJ whole genome shotgun (WGS) entry which is preliminary data.</text>
</comment>